<feature type="compositionally biased region" description="Basic and acidic residues" evidence="7">
    <location>
        <begin position="112"/>
        <end position="132"/>
    </location>
</feature>
<gene>
    <name evidence="10" type="primary">LOC116940921</name>
</gene>
<evidence type="ECO:0000259" key="8">
    <source>
        <dbReference type="PROSITE" id="PS50071"/>
    </source>
</evidence>
<feature type="DNA-binding region" description="Homeobox" evidence="5">
    <location>
        <begin position="310"/>
        <end position="369"/>
    </location>
</feature>
<dbReference type="KEGG" id="pmrn:116940921"/>
<evidence type="ECO:0000256" key="5">
    <source>
        <dbReference type="PROSITE-ProRule" id="PRU00108"/>
    </source>
</evidence>
<proteinExistence type="predicted"/>
<dbReference type="Proteomes" id="UP001318040">
    <property type="component" value="Chromosome 10"/>
</dbReference>
<organism evidence="9 10">
    <name type="scientific">Petromyzon marinus</name>
    <name type="common">Sea lamprey</name>
    <dbReference type="NCBI Taxonomy" id="7757"/>
    <lineage>
        <taxon>Eukaryota</taxon>
        <taxon>Metazoa</taxon>
        <taxon>Chordata</taxon>
        <taxon>Craniata</taxon>
        <taxon>Vertebrata</taxon>
        <taxon>Cyclostomata</taxon>
        <taxon>Hyperoartia</taxon>
        <taxon>Petromyzontiformes</taxon>
        <taxon>Petromyzontidae</taxon>
        <taxon>Petromyzon</taxon>
    </lineage>
</organism>
<dbReference type="GO" id="GO:0000977">
    <property type="term" value="F:RNA polymerase II transcription regulatory region sequence-specific DNA binding"/>
    <property type="evidence" value="ECO:0007669"/>
    <property type="project" value="TreeGrafter"/>
</dbReference>
<feature type="region of interest" description="Disordered" evidence="7">
    <location>
        <begin position="157"/>
        <end position="250"/>
    </location>
</feature>
<dbReference type="InterPro" id="IPR042982">
    <property type="entry name" value="GBX-1/2"/>
</dbReference>
<feature type="compositionally biased region" description="Polar residues" evidence="7">
    <location>
        <begin position="411"/>
        <end position="420"/>
    </location>
</feature>
<sequence length="420" mass="46129">MHRPAGALTAFTIDSLIGGGQGSCGQLLYPGYPGLFLPPYGPLVIPSPAALQAGLHGFAGAAFGAAGLCSAFARTLPPVIPDTRHCYGKGRPPGREERLRDHSHDSSGSFSRSRETEHEEHKETEDAGRTERPPAVVLHCAKPCRSPTTAARVAAFSPGGIEGTRGGRGASSSSSCSAPDDEFSCDSDADHCSSDEFSGDSLHSPRALPATPRSTRVSPPHSSSSAASFSPGDRGYAAEHDQHRRHDDHHRVAEDQLQNDHNIHHHHQQQHHHQHLQQSHHHHFDFHQQQHQQQVGKSNLNPQQQQQQQRRRRRTAFTSEQLLELEKEFLSKKYLSLSERSQIAAALRLSEVQVKIWFQNRRAKWKRVKAGNGASRSGEPTRNPKIVVPIPIHVNRFTARGIQPGGLEAGGQSQPEQDNM</sequence>
<dbReference type="RefSeq" id="XP_032807195.1">
    <property type="nucleotide sequence ID" value="XM_032951304.1"/>
</dbReference>
<protein>
    <submittedName>
        <fullName evidence="10">Homeobox protein ceh-22-like</fullName>
    </submittedName>
</protein>
<dbReference type="InterPro" id="IPR017970">
    <property type="entry name" value="Homeobox_CS"/>
</dbReference>
<dbReference type="SMART" id="SM00389">
    <property type="entry name" value="HOX"/>
    <property type="match status" value="1"/>
</dbReference>
<evidence type="ECO:0000256" key="1">
    <source>
        <dbReference type="ARBA" id="ARBA00004123"/>
    </source>
</evidence>
<evidence type="ECO:0000256" key="2">
    <source>
        <dbReference type="ARBA" id="ARBA00023125"/>
    </source>
</evidence>
<evidence type="ECO:0000256" key="4">
    <source>
        <dbReference type="ARBA" id="ARBA00023242"/>
    </source>
</evidence>
<dbReference type="PRINTS" id="PR00024">
    <property type="entry name" value="HOMEOBOX"/>
</dbReference>
<feature type="region of interest" description="Disordered" evidence="7">
    <location>
        <begin position="82"/>
        <end position="134"/>
    </location>
</feature>
<feature type="region of interest" description="Disordered" evidence="7">
    <location>
        <begin position="263"/>
        <end position="315"/>
    </location>
</feature>
<keyword evidence="3 5" id="KW-0371">Homeobox</keyword>
<dbReference type="InterPro" id="IPR020479">
    <property type="entry name" value="HD_metazoa"/>
</dbReference>
<name>A0AAJ7SYN2_PETMA</name>
<accession>A0AAJ7SYN2</accession>
<comment type="subcellular location">
    <subcellularLocation>
        <location evidence="1 5 6">Nucleus</location>
    </subcellularLocation>
</comment>
<feature type="compositionally biased region" description="Gly residues" evidence="7">
    <location>
        <begin position="160"/>
        <end position="169"/>
    </location>
</feature>
<evidence type="ECO:0000256" key="3">
    <source>
        <dbReference type="ARBA" id="ARBA00023155"/>
    </source>
</evidence>
<dbReference type="PANTHER" id="PTHR24334:SF0">
    <property type="entry name" value="HOMEOBOX PROTEIN UNPLUGGED"/>
    <property type="match status" value="1"/>
</dbReference>
<dbReference type="Gene3D" id="1.10.10.60">
    <property type="entry name" value="Homeodomain-like"/>
    <property type="match status" value="1"/>
</dbReference>
<dbReference type="SUPFAM" id="SSF46689">
    <property type="entry name" value="Homeodomain-like"/>
    <property type="match status" value="1"/>
</dbReference>
<dbReference type="PROSITE" id="PS00027">
    <property type="entry name" value="HOMEOBOX_1"/>
    <property type="match status" value="1"/>
</dbReference>
<dbReference type="GO" id="GO:0051960">
    <property type="term" value="P:regulation of nervous system development"/>
    <property type="evidence" value="ECO:0007669"/>
    <property type="project" value="TreeGrafter"/>
</dbReference>
<feature type="domain" description="Homeobox" evidence="8">
    <location>
        <begin position="308"/>
        <end position="368"/>
    </location>
</feature>
<feature type="compositionally biased region" description="Basic and acidic residues" evidence="7">
    <location>
        <begin position="236"/>
        <end position="250"/>
    </location>
</feature>
<dbReference type="AlphaFoldDB" id="A0AAJ7SYN2"/>
<keyword evidence="2 5" id="KW-0238">DNA-binding</keyword>
<evidence type="ECO:0000256" key="7">
    <source>
        <dbReference type="SAM" id="MobiDB-lite"/>
    </source>
</evidence>
<feature type="compositionally biased region" description="Low complexity" evidence="7">
    <location>
        <begin position="211"/>
        <end position="231"/>
    </location>
</feature>
<keyword evidence="9" id="KW-1185">Reference proteome</keyword>
<evidence type="ECO:0000256" key="6">
    <source>
        <dbReference type="RuleBase" id="RU000682"/>
    </source>
</evidence>
<dbReference type="GO" id="GO:0005634">
    <property type="term" value="C:nucleus"/>
    <property type="evidence" value="ECO:0007669"/>
    <property type="project" value="UniProtKB-SubCell"/>
</dbReference>
<dbReference type="CDD" id="cd00086">
    <property type="entry name" value="homeodomain"/>
    <property type="match status" value="1"/>
</dbReference>
<feature type="region of interest" description="Disordered" evidence="7">
    <location>
        <begin position="401"/>
        <end position="420"/>
    </location>
</feature>
<dbReference type="GO" id="GO:0000981">
    <property type="term" value="F:DNA-binding transcription factor activity, RNA polymerase II-specific"/>
    <property type="evidence" value="ECO:0007669"/>
    <property type="project" value="InterPro"/>
</dbReference>
<dbReference type="PROSITE" id="PS50071">
    <property type="entry name" value="HOMEOBOX_2"/>
    <property type="match status" value="1"/>
</dbReference>
<feature type="compositionally biased region" description="Basic and acidic residues" evidence="7">
    <location>
        <begin position="93"/>
        <end position="105"/>
    </location>
</feature>
<reference evidence="10" key="1">
    <citation type="submission" date="2025-08" db="UniProtKB">
        <authorList>
            <consortium name="RefSeq"/>
        </authorList>
    </citation>
    <scope>IDENTIFICATION</scope>
    <source>
        <tissue evidence="10">Sperm</tissue>
    </source>
</reference>
<dbReference type="InterPro" id="IPR001356">
    <property type="entry name" value="HD"/>
</dbReference>
<dbReference type="InterPro" id="IPR009057">
    <property type="entry name" value="Homeodomain-like_sf"/>
</dbReference>
<dbReference type="PANTHER" id="PTHR24334">
    <property type="entry name" value="HOMEOBOX PROTEIN GBX"/>
    <property type="match status" value="1"/>
</dbReference>
<evidence type="ECO:0000313" key="9">
    <source>
        <dbReference type="Proteomes" id="UP001318040"/>
    </source>
</evidence>
<feature type="compositionally biased region" description="Basic residues" evidence="7">
    <location>
        <begin position="263"/>
        <end position="284"/>
    </location>
</feature>
<keyword evidence="4 5" id="KW-0539">Nucleus</keyword>
<evidence type="ECO:0000313" key="10">
    <source>
        <dbReference type="RefSeq" id="XP_032807195.1"/>
    </source>
</evidence>
<dbReference type="Pfam" id="PF00046">
    <property type="entry name" value="Homeodomain"/>
    <property type="match status" value="1"/>
</dbReference>